<feature type="region of interest" description="Disordered" evidence="1">
    <location>
        <begin position="286"/>
        <end position="477"/>
    </location>
</feature>
<evidence type="ECO:0000256" key="1">
    <source>
        <dbReference type="SAM" id="MobiDB-lite"/>
    </source>
</evidence>
<keyword evidence="3" id="KW-1185">Reference proteome</keyword>
<feature type="compositionally biased region" description="Low complexity" evidence="1">
    <location>
        <begin position="405"/>
        <end position="416"/>
    </location>
</feature>
<feature type="compositionally biased region" description="Low complexity" evidence="1">
    <location>
        <begin position="51"/>
        <end position="67"/>
    </location>
</feature>
<organism evidence="2 3">
    <name type="scientific">Entomortierella parvispora</name>
    <dbReference type="NCBI Taxonomy" id="205924"/>
    <lineage>
        <taxon>Eukaryota</taxon>
        <taxon>Fungi</taxon>
        <taxon>Fungi incertae sedis</taxon>
        <taxon>Mucoromycota</taxon>
        <taxon>Mortierellomycotina</taxon>
        <taxon>Mortierellomycetes</taxon>
        <taxon>Mortierellales</taxon>
        <taxon>Mortierellaceae</taxon>
        <taxon>Entomortierella</taxon>
    </lineage>
</organism>
<feature type="region of interest" description="Disordered" evidence="1">
    <location>
        <begin position="1"/>
        <end position="141"/>
    </location>
</feature>
<dbReference type="EMBL" id="BQFW01000015">
    <property type="protein sequence ID" value="GJJ78953.1"/>
    <property type="molecule type" value="Genomic_DNA"/>
</dbReference>
<feature type="compositionally biased region" description="Pro residues" evidence="1">
    <location>
        <begin position="125"/>
        <end position="135"/>
    </location>
</feature>
<feature type="compositionally biased region" description="Acidic residues" evidence="1">
    <location>
        <begin position="437"/>
        <end position="449"/>
    </location>
</feature>
<proteinExistence type="predicted"/>
<dbReference type="PANTHER" id="PTHR48125">
    <property type="entry name" value="LP07818P1"/>
    <property type="match status" value="1"/>
</dbReference>
<dbReference type="AlphaFoldDB" id="A0A9P3M243"/>
<evidence type="ECO:0000313" key="3">
    <source>
        <dbReference type="Proteomes" id="UP000827284"/>
    </source>
</evidence>
<protein>
    <submittedName>
        <fullName evidence="2">Uncharacterized protein</fullName>
    </submittedName>
</protein>
<dbReference type="Proteomes" id="UP000827284">
    <property type="component" value="Unassembled WGS sequence"/>
</dbReference>
<gene>
    <name evidence="2" type="ORF">EMPS_11312</name>
</gene>
<feature type="compositionally biased region" description="Low complexity" evidence="1">
    <location>
        <begin position="307"/>
        <end position="344"/>
    </location>
</feature>
<evidence type="ECO:0000313" key="2">
    <source>
        <dbReference type="EMBL" id="GJJ78953.1"/>
    </source>
</evidence>
<accession>A0A9P3M243</accession>
<dbReference type="OrthoDB" id="2444812at2759"/>
<name>A0A9P3M243_9FUNG</name>
<feature type="compositionally biased region" description="Polar residues" evidence="1">
    <location>
        <begin position="345"/>
        <end position="359"/>
    </location>
</feature>
<comment type="caution">
    <text evidence="2">The sequence shown here is derived from an EMBL/GenBank/DDBJ whole genome shotgun (WGS) entry which is preliminary data.</text>
</comment>
<reference evidence="2" key="2">
    <citation type="journal article" date="2022" name="Microbiol. Resour. Announc.">
        <title>Whole-Genome Sequence of Entomortierella parvispora E1425, a Mucoromycotan Fungus Associated with Burkholderiaceae-Related Endosymbiotic Bacteria.</title>
        <authorList>
            <person name="Herlambang A."/>
            <person name="Guo Y."/>
            <person name="Takashima Y."/>
            <person name="Narisawa K."/>
            <person name="Ohta H."/>
            <person name="Nishizawa T."/>
        </authorList>
    </citation>
    <scope>NUCLEOTIDE SEQUENCE</scope>
    <source>
        <strain evidence="2">E1425</strain>
    </source>
</reference>
<reference evidence="2" key="1">
    <citation type="submission" date="2021-11" db="EMBL/GenBank/DDBJ databases">
        <authorList>
            <person name="Herlambang A."/>
            <person name="Guo Y."/>
            <person name="Takashima Y."/>
            <person name="Nishizawa T."/>
        </authorList>
    </citation>
    <scope>NUCLEOTIDE SEQUENCE</scope>
    <source>
        <strain evidence="2">E1425</strain>
    </source>
</reference>
<sequence length="477" mass="51509">MDFLAGYASDSDSESELAGPTRGGSDPKDQDEENILAAMKDLQSFAAMVDPTSASSSTSEPKSNPTSRTSQAQGNGVPGIENPEDQQFLSFLKEIEAIPIPETDTEPLPPPPPPSSSLQTENGLVPPPPPPPPPISDDSQSTIASLLDSGKAVHAIYNRLQNLSLLPSPTIDTKDLERRLLEFEVRIEDWEKDGLESWYFLGADRSQAIHSAQGRQANGVDQLEMTAIPPFGGIVGAMEKRVQDLELKAAPFGWRAIWDPEEEAYGFEHVRTGTYSPVYPSLEQLLYLDPPAPPPPSTSSNYKRTKTPYTSSAWSASASSSTPPSNFVSSISASPTTSAAPASTHNPWTSPSTSSTGNPVNAMATDTPPNIKKKKRKLAEESTPPTNDFADQHIHPSRRAALGPSQAASSSSTSTSKPMPKKLASLLQKWNEKDKDPSDDEEDEDEEEDRQEHEGAGASGANTESLGGDWRERRLHR</sequence>
<dbReference type="PANTHER" id="PTHR48125:SF12">
    <property type="entry name" value="AT HOOK TRANSCRIPTION FACTOR FAMILY-RELATED"/>
    <property type="match status" value="1"/>
</dbReference>